<dbReference type="Proteomes" id="UP001060085">
    <property type="component" value="Linkage Group LG02"/>
</dbReference>
<comment type="caution">
    <text evidence="1">The sequence shown here is derived from an EMBL/GenBank/DDBJ whole genome shotgun (WGS) entry which is preliminary data.</text>
</comment>
<evidence type="ECO:0000313" key="1">
    <source>
        <dbReference type="EMBL" id="KAI5676206.1"/>
    </source>
</evidence>
<accession>A0ACC0BU92</accession>
<reference evidence="2" key="1">
    <citation type="journal article" date="2023" name="Nat. Plants">
        <title>Single-cell RNA sequencing provides a high-resolution roadmap for understanding the multicellular compartmentation of specialized metabolism.</title>
        <authorList>
            <person name="Sun S."/>
            <person name="Shen X."/>
            <person name="Li Y."/>
            <person name="Li Y."/>
            <person name="Wang S."/>
            <person name="Li R."/>
            <person name="Zhang H."/>
            <person name="Shen G."/>
            <person name="Guo B."/>
            <person name="Wei J."/>
            <person name="Xu J."/>
            <person name="St-Pierre B."/>
            <person name="Chen S."/>
            <person name="Sun C."/>
        </authorList>
    </citation>
    <scope>NUCLEOTIDE SEQUENCE [LARGE SCALE GENOMIC DNA]</scope>
</reference>
<sequence>MAQGRKRALGDDASPLTASSITATEDAGLMWNDPQGQISSKKALVNILPKIGGNFSDWAKGLPTIYQATKISSVHVICNSYLVIGVSLFCVTHSAVIVAKFIGKFYQRKLFIRNILKFWPSTPVGKAVDKCFYRRQSVGTSCYQ</sequence>
<name>A0ACC0BU92_CATRO</name>
<keyword evidence="2" id="KW-1185">Reference proteome</keyword>
<evidence type="ECO:0000313" key="2">
    <source>
        <dbReference type="Proteomes" id="UP001060085"/>
    </source>
</evidence>
<protein>
    <submittedName>
        <fullName evidence="1">Uncharacterized protein</fullName>
    </submittedName>
</protein>
<dbReference type="EMBL" id="CM044702">
    <property type="protein sequence ID" value="KAI5676206.1"/>
    <property type="molecule type" value="Genomic_DNA"/>
</dbReference>
<organism evidence="1 2">
    <name type="scientific">Catharanthus roseus</name>
    <name type="common">Madagascar periwinkle</name>
    <name type="synonym">Vinca rosea</name>
    <dbReference type="NCBI Taxonomy" id="4058"/>
    <lineage>
        <taxon>Eukaryota</taxon>
        <taxon>Viridiplantae</taxon>
        <taxon>Streptophyta</taxon>
        <taxon>Embryophyta</taxon>
        <taxon>Tracheophyta</taxon>
        <taxon>Spermatophyta</taxon>
        <taxon>Magnoliopsida</taxon>
        <taxon>eudicotyledons</taxon>
        <taxon>Gunneridae</taxon>
        <taxon>Pentapetalae</taxon>
        <taxon>asterids</taxon>
        <taxon>lamiids</taxon>
        <taxon>Gentianales</taxon>
        <taxon>Apocynaceae</taxon>
        <taxon>Rauvolfioideae</taxon>
        <taxon>Vinceae</taxon>
        <taxon>Catharanthinae</taxon>
        <taxon>Catharanthus</taxon>
    </lineage>
</organism>
<proteinExistence type="predicted"/>
<gene>
    <name evidence="1" type="ORF">M9H77_07156</name>
</gene>